<accession>A0A9Q3BTV3</accession>
<evidence type="ECO:0000313" key="4">
    <source>
        <dbReference type="Proteomes" id="UP000765509"/>
    </source>
</evidence>
<dbReference type="AlphaFoldDB" id="A0A9Q3BTV3"/>
<evidence type="ECO:0000256" key="2">
    <source>
        <dbReference type="SAM" id="Phobius"/>
    </source>
</evidence>
<feature type="compositionally biased region" description="Polar residues" evidence="1">
    <location>
        <begin position="67"/>
        <end position="88"/>
    </location>
</feature>
<evidence type="ECO:0000256" key="1">
    <source>
        <dbReference type="SAM" id="MobiDB-lite"/>
    </source>
</evidence>
<keyword evidence="4" id="KW-1185">Reference proteome</keyword>
<feature type="region of interest" description="Disordered" evidence="1">
    <location>
        <begin position="1"/>
        <end position="88"/>
    </location>
</feature>
<dbReference type="EMBL" id="AVOT02002741">
    <property type="protein sequence ID" value="MBW0471379.1"/>
    <property type="molecule type" value="Genomic_DNA"/>
</dbReference>
<gene>
    <name evidence="3" type="ORF">O181_011094</name>
</gene>
<sequence>MDRNRTTSSQTSTPTAPPRIPNGNNPPYTPKSAVSPVASKKRNSSSHSPPVSQELSSQTSQTSLQENKSQSYPPVSNPSKTGATMNLTDYPQMENKGAESRNKQFENPKVILGICLAVLFILAVTFWVMRILIQRRVKKQELEKRKKWVPPRPNMRDSLIDSDVGVCPKITYRNRLKSWGSLSDMGQSGILQLKGEGSHVGSTAQSARIWSNDFFSSTEEKLITAQDEISPPSRVRRSGTSKSGLFSNQENLRFEPIVDGYNDYNTHVSRSMSQKYDTRNNPNFHSRIQNSVMVPSRVAESEMIFPSDSISRVGQG</sequence>
<organism evidence="3 4">
    <name type="scientific">Austropuccinia psidii MF-1</name>
    <dbReference type="NCBI Taxonomy" id="1389203"/>
    <lineage>
        <taxon>Eukaryota</taxon>
        <taxon>Fungi</taxon>
        <taxon>Dikarya</taxon>
        <taxon>Basidiomycota</taxon>
        <taxon>Pucciniomycotina</taxon>
        <taxon>Pucciniomycetes</taxon>
        <taxon>Pucciniales</taxon>
        <taxon>Sphaerophragmiaceae</taxon>
        <taxon>Austropuccinia</taxon>
    </lineage>
</organism>
<feature type="compositionally biased region" description="Low complexity" evidence="1">
    <location>
        <begin position="1"/>
        <end position="14"/>
    </location>
</feature>
<feature type="compositionally biased region" description="Low complexity" evidence="1">
    <location>
        <begin position="52"/>
        <end position="66"/>
    </location>
</feature>
<comment type="caution">
    <text evidence="3">The sequence shown here is derived from an EMBL/GenBank/DDBJ whole genome shotgun (WGS) entry which is preliminary data.</text>
</comment>
<keyword evidence="2" id="KW-0812">Transmembrane</keyword>
<name>A0A9Q3BTV3_9BASI</name>
<keyword evidence="2" id="KW-0472">Membrane</keyword>
<protein>
    <submittedName>
        <fullName evidence="3">Uncharacterized protein</fullName>
    </submittedName>
</protein>
<feature type="transmembrane region" description="Helical" evidence="2">
    <location>
        <begin position="110"/>
        <end position="133"/>
    </location>
</feature>
<dbReference type="Proteomes" id="UP000765509">
    <property type="component" value="Unassembled WGS sequence"/>
</dbReference>
<evidence type="ECO:0000313" key="3">
    <source>
        <dbReference type="EMBL" id="MBW0471379.1"/>
    </source>
</evidence>
<reference evidence="3" key="1">
    <citation type="submission" date="2021-03" db="EMBL/GenBank/DDBJ databases">
        <title>Draft genome sequence of rust myrtle Austropuccinia psidii MF-1, a brazilian biotype.</title>
        <authorList>
            <person name="Quecine M.C."/>
            <person name="Pachon D.M.R."/>
            <person name="Bonatelli M.L."/>
            <person name="Correr F.H."/>
            <person name="Franceschini L.M."/>
            <person name="Leite T.F."/>
            <person name="Margarido G.R.A."/>
            <person name="Almeida C.A."/>
            <person name="Ferrarezi J.A."/>
            <person name="Labate C.A."/>
        </authorList>
    </citation>
    <scope>NUCLEOTIDE SEQUENCE</scope>
    <source>
        <strain evidence="3">MF-1</strain>
    </source>
</reference>
<proteinExistence type="predicted"/>
<keyword evidence="2" id="KW-1133">Transmembrane helix</keyword>